<feature type="domain" description="Thiamine pyrophosphate enzyme N-terminal TPP-binding" evidence="6">
    <location>
        <begin position="5"/>
        <end position="120"/>
    </location>
</feature>
<dbReference type="EMBL" id="JBHSDU010000003">
    <property type="protein sequence ID" value="MFC4309278.1"/>
    <property type="molecule type" value="Genomic_DNA"/>
</dbReference>
<evidence type="ECO:0000313" key="8">
    <source>
        <dbReference type="Proteomes" id="UP001595904"/>
    </source>
</evidence>
<sequence>MDKATGGQILVAALRAQGVDRVYCVPGESYLPVLDALHDAPEIAVVSARHEGAAANMAEADGKLTGRPGICFVTRGPGATHATVGVHTAFQDSTPMILFIGQVARHARDREGFQEVDFRAMFGPLAKWAAEIDSAARIPEYVARAYRVAMSGRAGPVVLSLPEDMLSEVIEPPAYAKPINAAGAAPRATDLDAFSTMLGAASRPLLVVGGTGWTASSCRNLADFARRNELPLVASFRRQDLIDNRHENYCGHLGLGADATLTERLKNADLVIAIGSRLGENTTNGYSLLSPTVPKQSLIHVHPDPNELGRVYQPELAIACGLADFANALASVDVATITASATDFASASAGAQSSARDRRTAWLREAREAYVKFSTPTPTVSTSKYVDMATVVAWLSEHLKDDALIANGAGNYTVWVHRYFRYRQLRTELAPTSGAMGYGLPAAIAGKLRYPGREVIAFAGDGCFQMYPQELGTAVQHGANVIVLVVNNGIYGTIRMHQERRYPGRVVATDIVNPDFVAMARSYGAFAERVDTTEGFPAAYRRAVASGKPAVLELSVDPVQLSPAFRIPAAAR</sequence>
<dbReference type="Gene3D" id="3.40.50.970">
    <property type="match status" value="2"/>
</dbReference>
<dbReference type="CDD" id="cd00568">
    <property type="entry name" value="TPP_enzymes"/>
    <property type="match status" value="1"/>
</dbReference>
<feature type="domain" description="Thiamine pyrophosphate enzyme TPP-binding" evidence="5">
    <location>
        <begin position="408"/>
        <end position="553"/>
    </location>
</feature>
<evidence type="ECO:0000256" key="1">
    <source>
        <dbReference type="ARBA" id="ARBA00007812"/>
    </source>
</evidence>
<dbReference type="InterPro" id="IPR012000">
    <property type="entry name" value="Thiamin_PyroP_enz_cen_dom"/>
</dbReference>
<comment type="caution">
    <text evidence="7">The sequence shown here is derived from an EMBL/GenBank/DDBJ whole genome shotgun (WGS) entry which is preliminary data.</text>
</comment>
<evidence type="ECO:0000256" key="3">
    <source>
        <dbReference type="RuleBase" id="RU362132"/>
    </source>
</evidence>
<dbReference type="SUPFAM" id="SSF52467">
    <property type="entry name" value="DHS-like NAD/FAD-binding domain"/>
    <property type="match status" value="1"/>
</dbReference>
<dbReference type="Gene3D" id="3.40.50.1220">
    <property type="entry name" value="TPP-binding domain"/>
    <property type="match status" value="1"/>
</dbReference>
<dbReference type="Pfam" id="PF02776">
    <property type="entry name" value="TPP_enzyme_N"/>
    <property type="match status" value="1"/>
</dbReference>
<name>A0ABV8SRT3_9GAMM</name>
<protein>
    <submittedName>
        <fullName evidence="7">Thiamine pyrophosphate-binding protein</fullName>
    </submittedName>
</protein>
<dbReference type="PANTHER" id="PTHR18968:SF120">
    <property type="entry name" value="ACETOLACTATE SYNTHASE LARGE SUBUNIT"/>
    <property type="match status" value="1"/>
</dbReference>
<feature type="domain" description="Thiamine pyrophosphate enzyme central" evidence="4">
    <location>
        <begin position="195"/>
        <end position="329"/>
    </location>
</feature>
<dbReference type="InterPro" id="IPR000399">
    <property type="entry name" value="TPP-bd_CS"/>
</dbReference>
<dbReference type="CDD" id="cd07035">
    <property type="entry name" value="TPP_PYR_POX_like"/>
    <property type="match status" value="1"/>
</dbReference>
<organism evidence="7 8">
    <name type="scientific">Steroidobacter flavus</name>
    <dbReference type="NCBI Taxonomy" id="1842136"/>
    <lineage>
        <taxon>Bacteria</taxon>
        <taxon>Pseudomonadati</taxon>
        <taxon>Pseudomonadota</taxon>
        <taxon>Gammaproteobacteria</taxon>
        <taxon>Steroidobacterales</taxon>
        <taxon>Steroidobacteraceae</taxon>
        <taxon>Steroidobacter</taxon>
    </lineage>
</organism>
<evidence type="ECO:0000259" key="6">
    <source>
        <dbReference type="Pfam" id="PF02776"/>
    </source>
</evidence>
<keyword evidence="2 3" id="KW-0786">Thiamine pyrophosphate</keyword>
<dbReference type="InterPro" id="IPR045229">
    <property type="entry name" value="TPP_enz"/>
</dbReference>
<proteinExistence type="inferred from homology"/>
<evidence type="ECO:0000256" key="2">
    <source>
        <dbReference type="ARBA" id="ARBA00023052"/>
    </source>
</evidence>
<evidence type="ECO:0000259" key="4">
    <source>
        <dbReference type="Pfam" id="PF00205"/>
    </source>
</evidence>
<gene>
    <name evidence="7" type="ORF">ACFPN2_09320</name>
</gene>
<accession>A0ABV8SRT3</accession>
<comment type="similarity">
    <text evidence="1 3">Belongs to the TPP enzyme family.</text>
</comment>
<reference evidence="8" key="1">
    <citation type="journal article" date="2019" name="Int. J. Syst. Evol. Microbiol.">
        <title>The Global Catalogue of Microorganisms (GCM) 10K type strain sequencing project: providing services to taxonomists for standard genome sequencing and annotation.</title>
        <authorList>
            <consortium name="The Broad Institute Genomics Platform"/>
            <consortium name="The Broad Institute Genome Sequencing Center for Infectious Disease"/>
            <person name="Wu L."/>
            <person name="Ma J."/>
        </authorList>
    </citation>
    <scope>NUCLEOTIDE SEQUENCE [LARGE SCALE GENOMIC DNA]</scope>
    <source>
        <strain evidence="8">CGMCC 1.10759</strain>
    </source>
</reference>
<evidence type="ECO:0000313" key="7">
    <source>
        <dbReference type="EMBL" id="MFC4309278.1"/>
    </source>
</evidence>
<dbReference type="InterPro" id="IPR011766">
    <property type="entry name" value="TPP_enzyme_TPP-bd"/>
</dbReference>
<dbReference type="Pfam" id="PF00205">
    <property type="entry name" value="TPP_enzyme_M"/>
    <property type="match status" value="1"/>
</dbReference>
<dbReference type="Pfam" id="PF02775">
    <property type="entry name" value="TPP_enzyme_C"/>
    <property type="match status" value="1"/>
</dbReference>
<dbReference type="InterPro" id="IPR029035">
    <property type="entry name" value="DHS-like_NAD/FAD-binding_dom"/>
</dbReference>
<dbReference type="InterPro" id="IPR012001">
    <property type="entry name" value="Thiamin_PyroP_enz_TPP-bd_dom"/>
</dbReference>
<dbReference type="InterPro" id="IPR029061">
    <property type="entry name" value="THDP-binding"/>
</dbReference>
<dbReference type="Proteomes" id="UP001595904">
    <property type="component" value="Unassembled WGS sequence"/>
</dbReference>
<dbReference type="PROSITE" id="PS00187">
    <property type="entry name" value="TPP_ENZYMES"/>
    <property type="match status" value="1"/>
</dbReference>
<dbReference type="PANTHER" id="PTHR18968">
    <property type="entry name" value="THIAMINE PYROPHOSPHATE ENZYMES"/>
    <property type="match status" value="1"/>
</dbReference>
<dbReference type="RefSeq" id="WP_380596335.1">
    <property type="nucleotide sequence ID" value="NZ_JBHSDU010000003.1"/>
</dbReference>
<dbReference type="SUPFAM" id="SSF52518">
    <property type="entry name" value="Thiamin diphosphate-binding fold (THDP-binding)"/>
    <property type="match status" value="2"/>
</dbReference>
<evidence type="ECO:0000259" key="5">
    <source>
        <dbReference type="Pfam" id="PF02775"/>
    </source>
</evidence>
<keyword evidence="8" id="KW-1185">Reference proteome</keyword>